<proteinExistence type="predicted"/>
<feature type="transmembrane region" description="Helical" evidence="1">
    <location>
        <begin position="381"/>
        <end position="400"/>
    </location>
</feature>
<accession>A0A533QE46</accession>
<evidence type="ECO:0000313" key="2">
    <source>
        <dbReference type="EMBL" id="TLD43027.1"/>
    </source>
</evidence>
<dbReference type="Proteomes" id="UP000319783">
    <property type="component" value="Unassembled WGS sequence"/>
</dbReference>
<reference evidence="2 3" key="1">
    <citation type="submission" date="2019-04" db="EMBL/GenBank/DDBJ databases">
        <title>Genome of a novel bacterium Candidatus Jettenia ecosi reconstructed from metagenome of an anammox bioreactor.</title>
        <authorList>
            <person name="Mardanov A.V."/>
            <person name="Beletsky A.V."/>
            <person name="Ravin N.V."/>
            <person name="Botchkova E.A."/>
            <person name="Litti Y.V."/>
            <person name="Nozhevnikova A.N."/>
        </authorList>
    </citation>
    <scope>NUCLEOTIDE SEQUENCE [LARGE SCALE GENOMIC DNA]</scope>
    <source>
        <strain evidence="2">J2</strain>
    </source>
</reference>
<feature type="transmembrane region" description="Helical" evidence="1">
    <location>
        <begin position="156"/>
        <end position="173"/>
    </location>
</feature>
<feature type="transmembrane region" description="Helical" evidence="1">
    <location>
        <begin position="21"/>
        <end position="39"/>
    </location>
</feature>
<evidence type="ECO:0000313" key="3">
    <source>
        <dbReference type="Proteomes" id="UP000319783"/>
    </source>
</evidence>
<sequence>MESQEIITTKIVVIQETRYDLLILMFLIALITLVSYQFSQYIDDFIYHKLDFWFDTDVLRVTNDMTNRFGNHWRTNVHPLFPLMTYPPTKALRIVFQLTPAESVRTIITIVASLWISALFILLRLIGCRRIDATLFSILGAMSAASVFWFTVPETFSFGSLSILLSLGIIVLAQHQKISSFWYVIVSVLTFSFTITNWMAGIIIAFVKFSRQRALIITAGAFCVVVLLWIIQSHFFPKVLLFHKISGEKRYMLPPKFTDRVHVARSFVFHSIVMPAFKLQEKVKDNNKVITIMATQSSSPGSGSVWGVIAVGLWAPLFGLGLWSLFFSRQNRQLRIALGLILLGQFVLHLMYGTETFLYSLHFAPLLVILAALSTQTRARLIALTLTGILLVFLILNNVMQFDRAVDVLHSLATQ</sequence>
<comment type="caution">
    <text evidence="2">The sequence shown here is derived from an EMBL/GenBank/DDBJ whole genome shotgun (WGS) entry which is preliminary data.</text>
</comment>
<protein>
    <submittedName>
        <fullName evidence="2">Coagulation factor 5/8 type-like</fullName>
    </submittedName>
</protein>
<name>A0A533QE46_9BACT</name>
<feature type="transmembrane region" description="Helical" evidence="1">
    <location>
        <begin position="357"/>
        <end position="374"/>
    </location>
</feature>
<evidence type="ECO:0000256" key="1">
    <source>
        <dbReference type="SAM" id="Phobius"/>
    </source>
</evidence>
<feature type="transmembrane region" description="Helical" evidence="1">
    <location>
        <begin position="305"/>
        <end position="327"/>
    </location>
</feature>
<dbReference type="EMBL" id="SULG01000009">
    <property type="protein sequence ID" value="TLD43027.1"/>
    <property type="molecule type" value="Genomic_DNA"/>
</dbReference>
<gene>
    <name evidence="2" type="ORF">JETT_0710</name>
</gene>
<feature type="transmembrane region" description="Helical" evidence="1">
    <location>
        <begin position="180"/>
        <end position="207"/>
    </location>
</feature>
<feature type="transmembrane region" description="Helical" evidence="1">
    <location>
        <begin position="106"/>
        <end position="126"/>
    </location>
</feature>
<dbReference type="AlphaFoldDB" id="A0A533QE46"/>
<organism evidence="2 3">
    <name type="scientific">Candidatus Jettenia ecosi</name>
    <dbReference type="NCBI Taxonomy" id="2494326"/>
    <lineage>
        <taxon>Bacteria</taxon>
        <taxon>Pseudomonadati</taxon>
        <taxon>Planctomycetota</taxon>
        <taxon>Candidatus Brocadiia</taxon>
        <taxon>Candidatus Brocadiales</taxon>
        <taxon>Candidatus Brocadiaceae</taxon>
        <taxon>Candidatus Jettenia</taxon>
    </lineage>
</organism>
<feature type="transmembrane region" description="Helical" evidence="1">
    <location>
        <begin position="213"/>
        <end position="236"/>
    </location>
</feature>
<keyword evidence="1" id="KW-0472">Membrane</keyword>
<keyword evidence="1" id="KW-1133">Transmembrane helix</keyword>
<feature type="transmembrane region" description="Helical" evidence="1">
    <location>
        <begin position="334"/>
        <end position="351"/>
    </location>
</feature>
<keyword evidence="1" id="KW-0812">Transmembrane</keyword>